<dbReference type="Proteomes" id="UP000008070">
    <property type="component" value="Chromosome"/>
</dbReference>
<evidence type="ECO:0000313" key="3">
    <source>
        <dbReference type="Proteomes" id="UP000008070"/>
    </source>
</evidence>
<reference evidence="3" key="1">
    <citation type="journal article" date="2009" name="PLoS ONE">
        <title>Methylobacterium genome sequences: a reference blueprint to investigate microbial metabolism of C1 compounds from natural and industrial sources.</title>
        <authorList>
            <person name="Vuilleumier S."/>
            <person name="Chistoserdova L."/>
            <person name="Lee M.-C."/>
            <person name="Bringel F."/>
            <person name="Lajus A."/>
            <person name="Zhou Y."/>
            <person name="Gourion B."/>
            <person name="Barbe V."/>
            <person name="Chang J."/>
            <person name="Cruveiller S."/>
            <person name="Dossat C."/>
            <person name="Gillett W."/>
            <person name="Gruffaz C."/>
            <person name="Haugen E."/>
            <person name="Hourcade E."/>
            <person name="Levy R."/>
            <person name="Mangenot S."/>
            <person name="Muller E."/>
            <person name="Nadalig T."/>
            <person name="Pagni M."/>
            <person name="Penny C."/>
            <person name="Peyraud R."/>
            <person name="Robinson D.G."/>
            <person name="Roche D."/>
            <person name="Rouy Z."/>
            <person name="Saenampechek C."/>
            <person name="Salvignol G."/>
            <person name="Vallenet D."/>
            <person name="Wu Z."/>
            <person name="Marx C.J."/>
            <person name="Vorholt J.A."/>
            <person name="Olson M.V."/>
            <person name="Kaul R."/>
            <person name="Weissenbach J."/>
            <person name="Medigue C."/>
            <person name="Lidstrom M.E."/>
        </authorList>
    </citation>
    <scope>NUCLEOTIDE SEQUENCE [LARGE SCALE GENOMIC DNA]</scope>
    <source>
        <strain evidence="3">DSM 6343 / CIP 106787 / DM4</strain>
    </source>
</reference>
<dbReference type="KEGG" id="mdi:METDI1888"/>
<organism evidence="2 3">
    <name type="scientific">Methylorubrum extorquens (strain DSM 6343 / CIP 106787 / DM4)</name>
    <name type="common">Methylobacterium extorquens</name>
    <dbReference type="NCBI Taxonomy" id="661410"/>
    <lineage>
        <taxon>Bacteria</taxon>
        <taxon>Pseudomonadati</taxon>
        <taxon>Pseudomonadota</taxon>
        <taxon>Alphaproteobacteria</taxon>
        <taxon>Hyphomicrobiales</taxon>
        <taxon>Methylobacteriaceae</taxon>
        <taxon>Methylorubrum</taxon>
    </lineage>
</organism>
<accession>C7CIQ9</accession>
<protein>
    <submittedName>
        <fullName evidence="2">Uncharacterized protein</fullName>
    </submittedName>
</protein>
<evidence type="ECO:0000256" key="1">
    <source>
        <dbReference type="SAM" id="MobiDB-lite"/>
    </source>
</evidence>
<proteinExistence type="predicted"/>
<evidence type="ECO:0000313" key="2">
    <source>
        <dbReference type="EMBL" id="CAX23478.1"/>
    </source>
</evidence>
<name>C7CIQ9_METED</name>
<feature type="region of interest" description="Disordered" evidence="1">
    <location>
        <begin position="1"/>
        <end position="74"/>
    </location>
</feature>
<sequence length="74" mass="7394">MSERRVLAVACESPNEAAVSSHGTAEPAAGPSRTGWPSGPQGSAVETGDGDAEQEPRAGRAAFLGADPGSRSTE</sequence>
<dbReference type="AlphaFoldDB" id="C7CIQ9"/>
<dbReference type="EMBL" id="FP103042">
    <property type="protein sequence ID" value="CAX23478.1"/>
    <property type="molecule type" value="Genomic_DNA"/>
</dbReference>
<dbReference type="HOGENOM" id="CLU_2683611_0_0_5"/>
<gene>
    <name evidence="2" type="ORF">METD_I1888</name>
</gene>